<accession>A0A1K1R2F0</accession>
<evidence type="ECO:0000256" key="3">
    <source>
        <dbReference type="ARBA" id="ARBA00022777"/>
    </source>
</evidence>
<evidence type="ECO:0000313" key="8">
    <source>
        <dbReference type="Proteomes" id="UP001326715"/>
    </source>
</evidence>
<comment type="similarity">
    <text evidence="1">Belongs to the carbohydrate kinase PfkB family.</text>
</comment>
<evidence type="ECO:0000313" key="6">
    <source>
        <dbReference type="EMBL" id="WQG90011.1"/>
    </source>
</evidence>
<gene>
    <name evidence="5" type="ORF">SAMN05661012_03275</name>
    <name evidence="6" type="ORF">SR876_00770</name>
</gene>
<evidence type="ECO:0000256" key="1">
    <source>
        <dbReference type="ARBA" id="ARBA00010688"/>
    </source>
</evidence>
<evidence type="ECO:0000256" key="2">
    <source>
        <dbReference type="ARBA" id="ARBA00022679"/>
    </source>
</evidence>
<dbReference type="Pfam" id="PF00294">
    <property type="entry name" value="PfkB"/>
    <property type="match status" value="1"/>
</dbReference>
<keyword evidence="8" id="KW-1185">Reference proteome</keyword>
<dbReference type="Proteomes" id="UP000183788">
    <property type="component" value="Unassembled WGS sequence"/>
</dbReference>
<dbReference type="InterPro" id="IPR029056">
    <property type="entry name" value="Ribokinase-like"/>
</dbReference>
<dbReference type="EMBL" id="FPIZ01000010">
    <property type="protein sequence ID" value="SFW66027.1"/>
    <property type="molecule type" value="Genomic_DNA"/>
</dbReference>
<dbReference type="AlphaFoldDB" id="A0A1K1R2F0"/>
<protein>
    <submittedName>
        <fullName evidence="6">PfkB family carbohydrate kinase</fullName>
    </submittedName>
    <submittedName>
        <fullName evidence="5">Sugar or nucleoside kinase, ribokinase family</fullName>
    </submittedName>
</protein>
<dbReference type="InterPro" id="IPR050306">
    <property type="entry name" value="PfkB_Carbo_kinase"/>
</dbReference>
<dbReference type="GO" id="GO:0016301">
    <property type="term" value="F:kinase activity"/>
    <property type="evidence" value="ECO:0007669"/>
    <property type="project" value="UniProtKB-KW"/>
</dbReference>
<evidence type="ECO:0000313" key="5">
    <source>
        <dbReference type="EMBL" id="SFW66027.1"/>
    </source>
</evidence>
<evidence type="ECO:0000313" key="7">
    <source>
        <dbReference type="Proteomes" id="UP000183788"/>
    </source>
</evidence>
<keyword evidence="2" id="KW-0808">Transferase</keyword>
<dbReference type="STRING" id="1004.SAMN05661012_03275"/>
<dbReference type="Proteomes" id="UP001326715">
    <property type="component" value="Chromosome"/>
</dbReference>
<dbReference type="OrthoDB" id="9779730at2"/>
<dbReference type="EMBL" id="CP140154">
    <property type="protein sequence ID" value="WQG90011.1"/>
    <property type="molecule type" value="Genomic_DNA"/>
</dbReference>
<dbReference type="PANTHER" id="PTHR43085:SF57">
    <property type="entry name" value="CARBOHYDRATE KINASE PFKB DOMAIN-CONTAINING PROTEIN"/>
    <property type="match status" value="1"/>
</dbReference>
<name>A0A1K1R2F0_9BACT</name>
<dbReference type="RefSeq" id="WP_072362304.1">
    <property type="nucleotide sequence ID" value="NZ_CP139972.1"/>
</dbReference>
<reference evidence="6 8" key="2">
    <citation type="submission" date="2023-11" db="EMBL/GenBank/DDBJ databases">
        <title>MicrobeMod: A computational toolkit for identifying prokaryotic methylation and restriction-modification with nanopore sequencing.</title>
        <authorList>
            <person name="Crits-Christoph A."/>
            <person name="Kang S.C."/>
            <person name="Lee H."/>
            <person name="Ostrov N."/>
        </authorList>
    </citation>
    <scope>NUCLEOTIDE SEQUENCE [LARGE SCALE GENOMIC DNA]</scope>
    <source>
        <strain evidence="6 8">ATCC 23090</strain>
    </source>
</reference>
<reference evidence="5 7" key="1">
    <citation type="submission" date="2016-11" db="EMBL/GenBank/DDBJ databases">
        <authorList>
            <person name="Jaros S."/>
            <person name="Januszkiewicz K."/>
            <person name="Wedrychowicz H."/>
        </authorList>
    </citation>
    <scope>NUCLEOTIDE SEQUENCE [LARGE SCALE GENOMIC DNA]</scope>
    <source>
        <strain evidence="5 7">DSM 784</strain>
    </source>
</reference>
<evidence type="ECO:0000259" key="4">
    <source>
        <dbReference type="Pfam" id="PF00294"/>
    </source>
</evidence>
<dbReference type="SUPFAM" id="SSF53613">
    <property type="entry name" value="Ribokinase-like"/>
    <property type="match status" value="1"/>
</dbReference>
<sequence length="299" mass="32992">MYDICCIGHITLDKVVTTRSVVHMPGGTSFYFSSAIRNMDVKYSMVTALAQKEMYIAEELRANGTEIVVLPSANTLYFENIYSENQDHRTQRVSQLADPFTPEQLSDINARFFHLGPLVADDIPVSVIRELAKKGKVSLDVQGYLRKVENEQVIHIDWPAKKEALQYVHILKANESEMEVLTGTSDVRKGAITLASWGVKEVIITLGSRGSVVYKDQNWYDIPAYIPTTSVVDATGCGDTYMAGYLSQRARNANPQDAGEFAAAMATLKIEGSGPFTGNAEDVTKFLAANHSYTFSLTA</sequence>
<proteinExistence type="inferred from homology"/>
<dbReference type="Gene3D" id="3.40.1190.20">
    <property type="match status" value="1"/>
</dbReference>
<organism evidence="5 7">
    <name type="scientific">Chitinophaga sancti</name>
    <dbReference type="NCBI Taxonomy" id="1004"/>
    <lineage>
        <taxon>Bacteria</taxon>
        <taxon>Pseudomonadati</taxon>
        <taxon>Bacteroidota</taxon>
        <taxon>Chitinophagia</taxon>
        <taxon>Chitinophagales</taxon>
        <taxon>Chitinophagaceae</taxon>
        <taxon>Chitinophaga</taxon>
    </lineage>
</organism>
<feature type="domain" description="Carbohydrate kinase PfkB" evidence="4">
    <location>
        <begin position="98"/>
        <end position="275"/>
    </location>
</feature>
<dbReference type="PANTHER" id="PTHR43085">
    <property type="entry name" value="HEXOKINASE FAMILY MEMBER"/>
    <property type="match status" value="1"/>
</dbReference>
<dbReference type="InterPro" id="IPR011611">
    <property type="entry name" value="PfkB_dom"/>
</dbReference>
<keyword evidence="3 5" id="KW-0418">Kinase</keyword>